<accession>A0A0V0TSZ8</accession>
<organism evidence="1 2">
    <name type="scientific">Trichinella murrelli</name>
    <dbReference type="NCBI Taxonomy" id="144512"/>
    <lineage>
        <taxon>Eukaryota</taxon>
        <taxon>Metazoa</taxon>
        <taxon>Ecdysozoa</taxon>
        <taxon>Nematoda</taxon>
        <taxon>Enoplea</taxon>
        <taxon>Dorylaimia</taxon>
        <taxon>Trichinellida</taxon>
        <taxon>Trichinellidae</taxon>
        <taxon>Trichinella</taxon>
    </lineage>
</organism>
<gene>
    <name evidence="1" type="ORF">T05_2092</name>
</gene>
<evidence type="ECO:0000313" key="2">
    <source>
        <dbReference type="Proteomes" id="UP000055048"/>
    </source>
</evidence>
<sequence length="99" mass="11497">MCPNSKPAQIVDKVVFKFGLGQFLTFDKKALNSFNFPICKSCLVELHNLKMVPFFDKKNFQFNFPWQIVKLMFQKITDNHLLSKFVVKPGDANEPPEKD</sequence>
<evidence type="ECO:0000313" key="1">
    <source>
        <dbReference type="EMBL" id="KRX42157.1"/>
    </source>
</evidence>
<dbReference type="EMBL" id="JYDJ01000151">
    <property type="protein sequence ID" value="KRX42157.1"/>
    <property type="molecule type" value="Genomic_DNA"/>
</dbReference>
<reference evidence="1 2" key="1">
    <citation type="submission" date="2015-01" db="EMBL/GenBank/DDBJ databases">
        <title>Evolution of Trichinella species and genotypes.</title>
        <authorList>
            <person name="Korhonen P.K."/>
            <person name="Edoardo P."/>
            <person name="Giuseppe L.R."/>
            <person name="Gasser R.B."/>
        </authorList>
    </citation>
    <scope>NUCLEOTIDE SEQUENCE [LARGE SCALE GENOMIC DNA]</scope>
    <source>
        <strain evidence="1">ISS417</strain>
    </source>
</reference>
<proteinExistence type="predicted"/>
<protein>
    <submittedName>
        <fullName evidence="1">Uncharacterized protein</fullName>
    </submittedName>
</protein>
<dbReference type="AlphaFoldDB" id="A0A0V0TSZ8"/>
<dbReference type="Proteomes" id="UP000055048">
    <property type="component" value="Unassembled WGS sequence"/>
</dbReference>
<name>A0A0V0TSZ8_9BILA</name>
<comment type="caution">
    <text evidence="1">The sequence shown here is derived from an EMBL/GenBank/DDBJ whole genome shotgun (WGS) entry which is preliminary data.</text>
</comment>
<keyword evidence="2" id="KW-1185">Reference proteome</keyword>